<organism evidence="1 2">
    <name type="scientific">Pontiella sulfatireligans</name>
    <dbReference type="NCBI Taxonomy" id="2750658"/>
    <lineage>
        <taxon>Bacteria</taxon>
        <taxon>Pseudomonadati</taxon>
        <taxon>Kiritimatiellota</taxon>
        <taxon>Kiritimatiellia</taxon>
        <taxon>Kiritimatiellales</taxon>
        <taxon>Pontiellaceae</taxon>
        <taxon>Pontiella</taxon>
    </lineage>
</organism>
<dbReference type="SUPFAM" id="SSF69118">
    <property type="entry name" value="AhpD-like"/>
    <property type="match status" value="1"/>
</dbReference>
<gene>
    <name evidence="1" type="ORF">SCARR_02006</name>
</gene>
<dbReference type="InterPro" id="IPR029032">
    <property type="entry name" value="AhpD-like"/>
</dbReference>
<protein>
    <submittedName>
        <fullName evidence="1">Uncharacterized protein</fullName>
    </submittedName>
</protein>
<evidence type="ECO:0000313" key="1">
    <source>
        <dbReference type="EMBL" id="VGO19946.1"/>
    </source>
</evidence>
<dbReference type="RefSeq" id="WP_136061405.1">
    <property type="nucleotide sequence ID" value="NZ_CAAHFH010000001.1"/>
</dbReference>
<name>A0A6C2UL85_9BACT</name>
<sequence length="118" mass="13236">MKVIWNKENPAIDQKTKYLFSLANAVGGHRCRQATRELVKAYADGVTVEELDELFSLFVWNQGAGHFASEIAPSQLFAAYQLIKTLEEAGQSRTFAAKQLLEKFGEKTPQVAMQRESV</sequence>
<keyword evidence="2" id="KW-1185">Reference proteome</keyword>
<dbReference type="EMBL" id="CAAHFH010000001">
    <property type="protein sequence ID" value="VGO19946.1"/>
    <property type="molecule type" value="Genomic_DNA"/>
</dbReference>
<accession>A0A6C2UL85</accession>
<reference evidence="1 2" key="1">
    <citation type="submission" date="2019-04" db="EMBL/GenBank/DDBJ databases">
        <authorList>
            <person name="Van Vliet M D."/>
        </authorList>
    </citation>
    <scope>NUCLEOTIDE SEQUENCE [LARGE SCALE GENOMIC DNA]</scope>
    <source>
        <strain evidence="1 2">F21</strain>
    </source>
</reference>
<proteinExistence type="predicted"/>
<evidence type="ECO:0000313" key="2">
    <source>
        <dbReference type="Proteomes" id="UP000346198"/>
    </source>
</evidence>
<dbReference type="Proteomes" id="UP000346198">
    <property type="component" value="Unassembled WGS sequence"/>
</dbReference>
<dbReference type="AlphaFoldDB" id="A0A6C2UL85"/>